<evidence type="ECO:0000313" key="4">
    <source>
        <dbReference type="Proteomes" id="UP000193785"/>
    </source>
</evidence>
<sequence length="458" mass="48358">MNLNSLVRSKQRRLFGIILAAAAIIIGGLYLANRGAAGKSGSQESKPDRATAEPDLTGGGVVNAFDGSGQGSLLVSAQNRDKEAREQLASMQKDFKSLKDQMSDVMNNNKSLQQNVSDLMDQLKNQQNQQKTPPAGPQAQPAAQQGAGYTPPRTEYSFAPAPVQTGQIDSQMFDYSQFEPKAKDTSFWVPTGTFSDAIVIEGADANASVRGENNLVPMQFKLKGRAHMPGNNKMGQLDNCFVTAAAYGDISSERAIVQLQRLSCIIDGKHVDQAVKGHVAFYGKNGIKGVPVMRNGKILGLAFTAGALGGLGQSASQVGQTVTGIGATSTISGGDVARGAVGGGVGKAADKLADYYIERAEQYHPIIPIGAANRVEVVFIEGFRAKFIEDEEAAKLAKEQQRSGGQQQDTQTREQGNSGLPPDLVGKLGDATRLNMNDFVTPTSGGQARGTTPQGVAQ</sequence>
<dbReference type="EMBL" id="MLJJ01000016">
    <property type="protein sequence ID" value="ORM99037.1"/>
    <property type="molecule type" value="Genomic_DNA"/>
</dbReference>
<feature type="region of interest" description="Disordered" evidence="1">
    <location>
        <begin position="397"/>
        <end position="458"/>
    </location>
</feature>
<dbReference type="RefSeq" id="WP_084884172.1">
    <property type="nucleotide sequence ID" value="NZ_MLJJ01000016.1"/>
</dbReference>
<evidence type="ECO:0000256" key="2">
    <source>
        <dbReference type="SAM" id="Phobius"/>
    </source>
</evidence>
<dbReference type="CDD" id="cd16430">
    <property type="entry name" value="TraB"/>
    <property type="match status" value="1"/>
</dbReference>
<organism evidence="3 4">
    <name type="scientific">Pantoea septica</name>
    <dbReference type="NCBI Taxonomy" id="472695"/>
    <lineage>
        <taxon>Bacteria</taxon>
        <taxon>Pseudomonadati</taxon>
        <taxon>Pseudomonadota</taxon>
        <taxon>Gammaproteobacteria</taxon>
        <taxon>Enterobacterales</taxon>
        <taxon>Erwiniaceae</taxon>
        <taxon>Pantoea</taxon>
    </lineage>
</organism>
<dbReference type="Proteomes" id="UP000193785">
    <property type="component" value="Unassembled WGS sequence"/>
</dbReference>
<protein>
    <recommendedName>
        <fullName evidence="5">Conjugal transfer protein TraB</fullName>
    </recommendedName>
</protein>
<feature type="compositionally biased region" description="Polar residues" evidence="1">
    <location>
        <begin position="434"/>
        <end position="458"/>
    </location>
</feature>
<dbReference type="InterPro" id="IPR005498">
    <property type="entry name" value="T4SS_VirB10/TraB/TrbI"/>
</dbReference>
<name>A0ABX3URT3_9GAMM</name>
<keyword evidence="4" id="KW-1185">Reference proteome</keyword>
<feature type="transmembrane region" description="Helical" evidence="2">
    <location>
        <begin position="12"/>
        <end position="32"/>
    </location>
</feature>
<feature type="region of interest" description="Disordered" evidence="1">
    <location>
        <begin position="36"/>
        <end position="63"/>
    </location>
</feature>
<comment type="caution">
    <text evidence="3">The sequence shown here is derived from an EMBL/GenBank/DDBJ whole genome shotgun (WGS) entry which is preliminary data.</text>
</comment>
<keyword evidence="2" id="KW-0812">Transmembrane</keyword>
<dbReference type="Pfam" id="PF03743">
    <property type="entry name" value="TrbI"/>
    <property type="match status" value="1"/>
</dbReference>
<proteinExistence type="predicted"/>
<keyword evidence="2" id="KW-1133">Transmembrane helix</keyword>
<evidence type="ECO:0000256" key="1">
    <source>
        <dbReference type="SAM" id="MobiDB-lite"/>
    </source>
</evidence>
<evidence type="ECO:0000313" key="3">
    <source>
        <dbReference type="EMBL" id="ORM99037.1"/>
    </source>
</evidence>
<feature type="region of interest" description="Disordered" evidence="1">
    <location>
        <begin position="124"/>
        <end position="155"/>
    </location>
</feature>
<reference evidence="3 4" key="1">
    <citation type="journal article" date="2017" name="Antonie Van Leeuwenhoek">
        <title>Phylogenomic resolution of the bacterial genus Pantoea and its relationship with Erwinia and Tatumella.</title>
        <authorList>
            <person name="Palmer M."/>
            <person name="Steenkamp E.T."/>
            <person name="Coetzee M.P."/>
            <person name="Chan W.Y."/>
            <person name="van Zyl E."/>
            <person name="De Maayer P."/>
            <person name="Coutinho T.A."/>
            <person name="Blom J."/>
            <person name="Smits T.H."/>
            <person name="Duffy B."/>
            <person name="Venter S.N."/>
        </authorList>
    </citation>
    <scope>NUCLEOTIDE SEQUENCE [LARGE SCALE GENOMIC DNA]</scope>
    <source>
        <strain evidence="3 4">LMG 5345</strain>
    </source>
</reference>
<gene>
    <name evidence="3" type="ORF">HA46_10365</name>
</gene>
<feature type="compositionally biased region" description="Low complexity" evidence="1">
    <location>
        <begin position="137"/>
        <end position="148"/>
    </location>
</feature>
<keyword evidence="2" id="KW-0472">Membrane</keyword>
<evidence type="ECO:0008006" key="5">
    <source>
        <dbReference type="Google" id="ProtNLM"/>
    </source>
</evidence>
<accession>A0ABX3URT3</accession>